<evidence type="ECO:0000256" key="6">
    <source>
        <dbReference type="ARBA" id="ARBA00023235"/>
    </source>
</evidence>
<evidence type="ECO:0000256" key="7">
    <source>
        <dbReference type="ARBA" id="ARBA00031378"/>
    </source>
</evidence>
<dbReference type="Proteomes" id="UP000636505">
    <property type="component" value="Unassembled WGS sequence"/>
</dbReference>
<proteinExistence type="inferred from homology"/>
<accession>A0A8J7AYG6</accession>
<dbReference type="InterPro" id="IPR045857">
    <property type="entry name" value="O16G_dom_2"/>
</dbReference>
<dbReference type="PANTHER" id="PTHR10357:SF219">
    <property type="entry name" value="MALTOSE ALPHA-D-GLUCOSYLTRANSFERASE"/>
    <property type="match status" value="1"/>
</dbReference>
<dbReference type="SMART" id="SM00642">
    <property type="entry name" value="Aamy"/>
    <property type="match status" value="1"/>
</dbReference>
<evidence type="ECO:0000259" key="8">
    <source>
        <dbReference type="SMART" id="SM00642"/>
    </source>
</evidence>
<dbReference type="SUPFAM" id="SSF51011">
    <property type="entry name" value="Glycosyl hydrolase domain"/>
    <property type="match status" value="1"/>
</dbReference>
<dbReference type="SUPFAM" id="SSF51445">
    <property type="entry name" value="(Trans)glycosidases"/>
    <property type="match status" value="1"/>
</dbReference>
<protein>
    <recommendedName>
        <fullName evidence="3">maltose alpha-D-glucosyltransferase</fullName>
        <ecNumber evidence="3">5.4.99.16</ecNumber>
    </recommendedName>
    <alternativeName>
        <fullName evidence="7">Maltose alpha-D-glucosyltransferase</fullName>
    </alternativeName>
</protein>
<keyword evidence="6 9" id="KW-0413">Isomerase</keyword>
<organism evidence="9 10">
    <name type="scientific">Vasconcelosia minhoensis LEGE 07310</name>
    <dbReference type="NCBI Taxonomy" id="915328"/>
    <lineage>
        <taxon>Bacteria</taxon>
        <taxon>Bacillati</taxon>
        <taxon>Cyanobacteriota</taxon>
        <taxon>Cyanophyceae</taxon>
        <taxon>Nodosilineales</taxon>
        <taxon>Cymatolegaceae</taxon>
        <taxon>Vasconcelosia</taxon>
        <taxon>Vasconcelosia minhoensis</taxon>
    </lineage>
</organism>
<dbReference type="NCBIfam" id="TIGR02456">
    <property type="entry name" value="treS_nterm"/>
    <property type="match status" value="1"/>
</dbReference>
<dbReference type="InterPro" id="IPR032091">
    <property type="entry name" value="Malt_amylase-like_C"/>
</dbReference>
<dbReference type="InterPro" id="IPR013780">
    <property type="entry name" value="Glyco_hydro_b"/>
</dbReference>
<dbReference type="EMBL" id="JADEXG010000035">
    <property type="protein sequence ID" value="MBE9078582.1"/>
    <property type="molecule type" value="Genomic_DNA"/>
</dbReference>
<evidence type="ECO:0000256" key="2">
    <source>
        <dbReference type="ARBA" id="ARBA00005496"/>
    </source>
</evidence>
<dbReference type="InterPro" id="IPR006047">
    <property type="entry name" value="GH13_cat_dom"/>
</dbReference>
<gene>
    <name evidence="9" type="primary">treS</name>
    <name evidence="9" type="ORF">IQ241_14980</name>
</gene>
<dbReference type="Gene3D" id="3.20.20.80">
    <property type="entry name" value="Glycosidases"/>
    <property type="match status" value="1"/>
</dbReference>
<comment type="caution">
    <text evidence="9">The sequence shown here is derived from an EMBL/GenBank/DDBJ whole genome shotgun (WGS) entry which is preliminary data.</text>
</comment>
<name>A0A8J7AYG6_9CYAN</name>
<evidence type="ECO:0000256" key="1">
    <source>
        <dbReference type="ARBA" id="ARBA00001595"/>
    </source>
</evidence>
<comment type="catalytic activity">
    <reaction evidence="1">
        <text>D-maltose = alpha,alpha-trehalose</text>
        <dbReference type="Rhea" id="RHEA:15145"/>
        <dbReference type="ChEBI" id="CHEBI:16551"/>
        <dbReference type="ChEBI" id="CHEBI:17306"/>
        <dbReference type="EC" id="5.4.99.16"/>
    </reaction>
</comment>
<dbReference type="SUPFAM" id="SSF56112">
    <property type="entry name" value="Protein kinase-like (PK-like)"/>
    <property type="match status" value="1"/>
</dbReference>
<dbReference type="EC" id="5.4.99.16" evidence="3"/>
<evidence type="ECO:0000256" key="4">
    <source>
        <dbReference type="ARBA" id="ARBA00022723"/>
    </source>
</evidence>
<dbReference type="InterPro" id="IPR017853">
    <property type="entry name" value="GH"/>
</dbReference>
<keyword evidence="5" id="KW-0106">Calcium</keyword>
<dbReference type="AlphaFoldDB" id="A0A8J7AYG6"/>
<dbReference type="RefSeq" id="WP_193908565.1">
    <property type="nucleotide sequence ID" value="NZ_JADEXG010000035.1"/>
</dbReference>
<dbReference type="GO" id="GO:0047471">
    <property type="term" value="F:maltose alpha-D-glucosyltransferase activity"/>
    <property type="evidence" value="ECO:0007669"/>
    <property type="project" value="UniProtKB-EC"/>
</dbReference>
<dbReference type="CDD" id="cd11334">
    <property type="entry name" value="AmyAc_TreS"/>
    <property type="match status" value="1"/>
</dbReference>
<evidence type="ECO:0000313" key="9">
    <source>
        <dbReference type="EMBL" id="MBE9078582.1"/>
    </source>
</evidence>
<dbReference type="Pfam" id="PF00128">
    <property type="entry name" value="Alpha-amylase"/>
    <property type="match status" value="2"/>
</dbReference>
<dbReference type="GO" id="GO:0005975">
    <property type="term" value="P:carbohydrate metabolic process"/>
    <property type="evidence" value="ECO:0007669"/>
    <property type="project" value="InterPro"/>
</dbReference>
<dbReference type="Pfam" id="PF16657">
    <property type="entry name" value="Malt_amylase_C"/>
    <property type="match status" value="1"/>
</dbReference>
<dbReference type="FunFam" id="3.20.20.80:FF:000055">
    <property type="entry name" value="Trehalose synthase"/>
    <property type="match status" value="1"/>
</dbReference>
<feature type="domain" description="Glycosyl hydrolase family 13 catalytic" evidence="8">
    <location>
        <begin position="17"/>
        <end position="435"/>
    </location>
</feature>
<dbReference type="InterPro" id="IPR012810">
    <property type="entry name" value="TreS/a-amylase_N"/>
</dbReference>
<evidence type="ECO:0000256" key="3">
    <source>
        <dbReference type="ARBA" id="ARBA00012619"/>
    </source>
</evidence>
<dbReference type="Gene3D" id="3.90.1200.10">
    <property type="match status" value="1"/>
</dbReference>
<evidence type="ECO:0000313" key="10">
    <source>
        <dbReference type="Proteomes" id="UP000636505"/>
    </source>
</evidence>
<keyword evidence="4" id="KW-0479">Metal-binding</keyword>
<sequence>MTLKNDPLWFKNAIIYEVPVRAFADSNGDGIGDFRGLANRLDYLQELGVTAVWVLPFFPSPLRDDGYDIADYTDVNPIYGTLENFKDFLAAAHQRDIRVIIELIVNHTSDQHPWFQRARRAPKGSSERDFYVWSDTPEKYQEARIIFQDFETSNWTWDGVAKAYYWHRFYGHQPDLNYDNPAVQQAVFEVLDFWLEMGVDGLRMDAVPYLYEREGTSCENLPETHAFLKKMRRYVDERYADRMLLAEANQWPEDAAAYYGDGDECHMNFHFPLMPRLFMALRMEDTFPISDILQQTPTIPDNCQWGLFLRNHDELTLEMVTDEDRDYMYRVYAQDPEMRLNLGIRRRLAPLLENDRRQIELLNSLLLSLPGTPVLYYGDEIGMGDNVYIGDRNGVRTPMQWSPDRNAGFSQANPHKLYLPLIVDSEYHYNTINIETQRSIPSSLLNSTKRLIATRKRHRALGSGDFHILHPDNRKVLAFTRSFEDEDILVVANLSRFAQTVELDLEPFEGRVPIEIFGRSEFPAVGEDQPYFLSIGPYAFYWFTLKPQPSAQQPQPLVEIPTLSLSGSWTALLQQPRAREALETLLPSYLTRNDMLNGKSRAVQSAQITEAIALPYPTGEAQLLYLRLSYIQGDPETYMLLLDYTAGELALRLLADKPQAVFARVRTAGSDEVAVLYSALANEDFLASLLNTIAQNGAYKGMAGQLTAQATELFEQLGGHSGEVEATLVDGDYQNISIIYSDSAKDSGDSQLILKLFRRVEAGINPDLEIRRFLDQHQYTDNITSIAGYLDYRQAKSEPTTVGILQEYIPDVQNAWKYTLDSLRNFFDQIAIQQNEGKVPIPEGALLALQTAFDEPEPNDEARRFASRTIGTYLANIQLLGQRTAELHRVLASDTSNPNFSPEPFNSFYQRSIYQYDRNLVGQVFLKLKEQYRSLPADAQPLAKMLLQQQQVYLERFRRILDQRITALRTRYHGDYHLGQVLYTGKDFILIDFEGEASLTVNERRMKRSPLRDVAGLLQSLHYAVSYAFENEVESGIIHPEQATRMAQWGQFWERWVSAGFLHAYLETASQSAFLPPHQSELQILLDNYLLAQAIDGLNTELTRRPDQVKFALQHVLQFVDAKPVVVPLGS</sequence>
<dbReference type="Gene3D" id="2.60.40.1180">
    <property type="entry name" value="Golgi alpha-mannosidase II"/>
    <property type="match status" value="1"/>
</dbReference>
<dbReference type="InterPro" id="IPR011009">
    <property type="entry name" value="Kinase-like_dom_sf"/>
</dbReference>
<reference evidence="9" key="1">
    <citation type="submission" date="2020-10" db="EMBL/GenBank/DDBJ databases">
        <authorList>
            <person name="Castelo-Branco R."/>
            <person name="Eusebio N."/>
            <person name="Adriana R."/>
            <person name="Vieira A."/>
            <person name="Brugerolle De Fraissinette N."/>
            <person name="Rezende De Castro R."/>
            <person name="Schneider M.P."/>
            <person name="Vasconcelos V."/>
            <person name="Leao P.N."/>
        </authorList>
    </citation>
    <scope>NUCLEOTIDE SEQUENCE</scope>
    <source>
        <strain evidence="9">LEGE 07310</strain>
    </source>
</reference>
<keyword evidence="10" id="KW-1185">Reference proteome</keyword>
<comment type="similarity">
    <text evidence="2">Belongs to the glycosyl hydrolase 13 family. TreS subfamily.</text>
</comment>
<dbReference type="Gene3D" id="3.90.400.10">
    <property type="entry name" value="Oligo-1,6-glucosidase, Domain 2"/>
    <property type="match status" value="1"/>
</dbReference>
<evidence type="ECO:0000256" key="5">
    <source>
        <dbReference type="ARBA" id="ARBA00022837"/>
    </source>
</evidence>
<dbReference type="GO" id="GO:0046872">
    <property type="term" value="F:metal ion binding"/>
    <property type="evidence" value="ECO:0007669"/>
    <property type="project" value="UniProtKB-KW"/>
</dbReference>
<dbReference type="PANTHER" id="PTHR10357">
    <property type="entry name" value="ALPHA-AMYLASE FAMILY MEMBER"/>
    <property type="match status" value="1"/>
</dbReference>